<feature type="region of interest" description="Disordered" evidence="6">
    <location>
        <begin position="1"/>
        <end position="53"/>
    </location>
</feature>
<keyword evidence="2" id="KW-0963">Cytoplasm</keyword>
<proteinExistence type="predicted"/>
<name>A0AAD7XW95_9FUNG</name>
<feature type="compositionally biased region" description="Polar residues" evidence="6">
    <location>
        <begin position="1"/>
        <end position="12"/>
    </location>
</feature>
<gene>
    <name evidence="8" type="ORF">O0I10_007422</name>
</gene>
<dbReference type="SUPFAM" id="SSF81995">
    <property type="entry name" value="beta-sandwich domain of Sec23/24"/>
    <property type="match status" value="1"/>
</dbReference>
<dbReference type="GO" id="GO:0005737">
    <property type="term" value="C:cytoplasm"/>
    <property type="evidence" value="ECO:0007669"/>
    <property type="project" value="UniProtKB-SubCell"/>
</dbReference>
<keyword evidence="5" id="KW-0106">Calcium</keyword>
<dbReference type="Proteomes" id="UP001234581">
    <property type="component" value="Unassembled WGS sequence"/>
</dbReference>
<sequence length="207" mass="23264">MQGYGSPQQQHPYGSPAPGYQQAPPPQGYQQGYQQQQQQGAYQQGAYGQSPAIPPNANQQLYGWFKAVDTDGSGQLTADELQRALINGDWSPFNIETVRMMVNMFDKIKPAFDVDGSGSIDRNEMCNALRTFGYNLSDRFIQLLISKFDKYGHGTTGKGDVTFDNFVQACVSIKSLTDSFRRFDTDGDGWIQIKYEDFLELVIRQRS</sequence>
<dbReference type="Pfam" id="PF13202">
    <property type="entry name" value="EF-hand_5"/>
    <property type="match status" value="3"/>
</dbReference>
<comment type="subcellular location">
    <subcellularLocation>
        <location evidence="1">Cytoplasm</location>
    </subcellularLocation>
</comment>
<keyword evidence="4" id="KW-0677">Repeat</keyword>
<evidence type="ECO:0000256" key="6">
    <source>
        <dbReference type="SAM" id="MobiDB-lite"/>
    </source>
</evidence>
<dbReference type="GO" id="GO:0005509">
    <property type="term" value="F:calcium ion binding"/>
    <property type="evidence" value="ECO:0007669"/>
    <property type="project" value="InterPro"/>
</dbReference>
<feature type="compositionally biased region" description="Low complexity" evidence="6">
    <location>
        <begin position="14"/>
        <end position="51"/>
    </location>
</feature>
<dbReference type="GeneID" id="83214831"/>
<evidence type="ECO:0000313" key="8">
    <source>
        <dbReference type="EMBL" id="KAJ8656825.1"/>
    </source>
</evidence>
<evidence type="ECO:0000256" key="5">
    <source>
        <dbReference type="ARBA" id="ARBA00022837"/>
    </source>
</evidence>
<evidence type="ECO:0000256" key="2">
    <source>
        <dbReference type="ARBA" id="ARBA00022490"/>
    </source>
</evidence>
<evidence type="ECO:0000256" key="4">
    <source>
        <dbReference type="ARBA" id="ARBA00022737"/>
    </source>
</evidence>
<evidence type="ECO:0000259" key="7">
    <source>
        <dbReference type="PROSITE" id="PS50222"/>
    </source>
</evidence>
<dbReference type="PROSITE" id="PS00018">
    <property type="entry name" value="EF_HAND_1"/>
    <property type="match status" value="2"/>
</dbReference>
<accession>A0AAD7XW95</accession>
<dbReference type="EMBL" id="JARTCD010000036">
    <property type="protein sequence ID" value="KAJ8656825.1"/>
    <property type="molecule type" value="Genomic_DNA"/>
</dbReference>
<dbReference type="CDD" id="cd16180">
    <property type="entry name" value="EFh_PEF_Group_I"/>
    <property type="match status" value="1"/>
</dbReference>
<evidence type="ECO:0000256" key="3">
    <source>
        <dbReference type="ARBA" id="ARBA00022723"/>
    </source>
</evidence>
<dbReference type="RefSeq" id="XP_058341738.1">
    <property type="nucleotide sequence ID" value="XM_058487438.1"/>
</dbReference>
<dbReference type="InterPro" id="IPR051426">
    <property type="entry name" value="Peflin/Sorcin_CaBP"/>
</dbReference>
<feature type="domain" description="EF-hand" evidence="7">
    <location>
        <begin position="56"/>
        <end position="91"/>
    </location>
</feature>
<dbReference type="InterPro" id="IPR002048">
    <property type="entry name" value="EF_hand_dom"/>
</dbReference>
<comment type="caution">
    <text evidence="8">The sequence shown here is derived from an EMBL/GenBank/DDBJ whole genome shotgun (WGS) entry which is preliminary data.</text>
</comment>
<organism evidence="8 9">
    <name type="scientific">Lichtheimia ornata</name>
    <dbReference type="NCBI Taxonomy" id="688661"/>
    <lineage>
        <taxon>Eukaryota</taxon>
        <taxon>Fungi</taxon>
        <taxon>Fungi incertae sedis</taxon>
        <taxon>Mucoromycota</taxon>
        <taxon>Mucoromycotina</taxon>
        <taxon>Mucoromycetes</taxon>
        <taxon>Mucorales</taxon>
        <taxon>Lichtheimiaceae</taxon>
        <taxon>Lichtheimia</taxon>
    </lineage>
</organism>
<evidence type="ECO:0000313" key="9">
    <source>
        <dbReference type="Proteomes" id="UP001234581"/>
    </source>
</evidence>
<feature type="domain" description="EF-hand" evidence="7">
    <location>
        <begin position="111"/>
        <end position="135"/>
    </location>
</feature>
<dbReference type="GO" id="GO:0048306">
    <property type="term" value="F:calcium-dependent protein binding"/>
    <property type="evidence" value="ECO:0007669"/>
    <property type="project" value="UniProtKB-ARBA"/>
</dbReference>
<dbReference type="PROSITE" id="PS50222">
    <property type="entry name" value="EF_HAND_2"/>
    <property type="match status" value="2"/>
</dbReference>
<dbReference type="SUPFAM" id="SSF47473">
    <property type="entry name" value="EF-hand"/>
    <property type="match status" value="1"/>
</dbReference>
<keyword evidence="3" id="KW-0479">Metal-binding</keyword>
<dbReference type="InterPro" id="IPR018247">
    <property type="entry name" value="EF_Hand_1_Ca_BS"/>
</dbReference>
<evidence type="ECO:0000256" key="1">
    <source>
        <dbReference type="ARBA" id="ARBA00004496"/>
    </source>
</evidence>
<keyword evidence="9" id="KW-1185">Reference proteome</keyword>
<dbReference type="PANTHER" id="PTHR46212:SF3">
    <property type="entry name" value="GH27120P"/>
    <property type="match status" value="1"/>
</dbReference>
<dbReference type="AlphaFoldDB" id="A0AAD7XW95"/>
<dbReference type="Gene3D" id="1.10.238.10">
    <property type="entry name" value="EF-hand"/>
    <property type="match status" value="2"/>
</dbReference>
<protein>
    <recommendedName>
        <fullName evidence="7">EF-hand domain-containing protein</fullName>
    </recommendedName>
</protein>
<dbReference type="PANTHER" id="PTHR46212">
    <property type="entry name" value="PEFLIN"/>
    <property type="match status" value="1"/>
</dbReference>
<dbReference type="InterPro" id="IPR011992">
    <property type="entry name" value="EF-hand-dom_pair"/>
</dbReference>
<dbReference type="SMART" id="SM00054">
    <property type="entry name" value="EFh"/>
    <property type="match status" value="3"/>
</dbReference>
<reference evidence="8 9" key="1">
    <citation type="submission" date="2023-03" db="EMBL/GenBank/DDBJ databases">
        <title>Genome sequence of Lichtheimia ornata CBS 291.66.</title>
        <authorList>
            <person name="Mohabir J.T."/>
            <person name="Shea T.P."/>
            <person name="Kurbessoian T."/>
            <person name="Berby B."/>
            <person name="Fontaine J."/>
            <person name="Livny J."/>
            <person name="Gnirke A."/>
            <person name="Stajich J.E."/>
            <person name="Cuomo C.A."/>
        </authorList>
    </citation>
    <scope>NUCLEOTIDE SEQUENCE [LARGE SCALE GENOMIC DNA]</scope>
    <source>
        <strain evidence="8">CBS 291.66</strain>
    </source>
</reference>